<sequence length="425" mass="49062">MSWYILIANLSTLFTLLISVYNIGQQYTHLQRPKFQLYICRILSMIPVYAILSHISFISPSHAVILNIIRDCYEAYVLFSFLKLLIYFLDGDNAVIKSLEERGYLVNIFPHHHIFYLINILDYTSEHLPDYTYKKQINKLCNGNNHCCRENKNTLISKCNDVIPCCNCCRYYKEVIRFYTFIKLGVLQFVIIKPTVALSALYLESIGKYGAGSFSLDTGFPYLAFLNGVSVSLTIYSLFLLYISVYEKLRPMKPILKFLCIKLIVFVNSWQSLIISLLSTVNILPLEPIKALFINNWLLTLEMSIFAIIYGFAFSYKDFISTRYIYNKDNYTSKFITEKSSLNIDHDYHDIESNNTFPININTHGKKVLDNVLTILSPQDIIQDAQKTFKMIGNSSSLIYSGSTIIESIILTDSIPMKLVKFEDF</sequence>
<evidence type="ECO:0000256" key="3">
    <source>
        <dbReference type="ARBA" id="ARBA00022989"/>
    </source>
</evidence>
<dbReference type="PANTHER" id="PTHR23423">
    <property type="entry name" value="ORGANIC SOLUTE TRANSPORTER-RELATED"/>
    <property type="match status" value="1"/>
</dbReference>
<keyword evidence="7" id="KW-1185">Reference proteome</keyword>
<dbReference type="GO" id="GO:0016020">
    <property type="term" value="C:membrane"/>
    <property type="evidence" value="ECO:0007669"/>
    <property type="project" value="UniProtKB-SubCell"/>
</dbReference>
<evidence type="ECO:0000313" key="6">
    <source>
        <dbReference type="EMBL" id="EEA08442.1"/>
    </source>
</evidence>
<feature type="transmembrane region" description="Helical" evidence="5">
    <location>
        <begin position="297"/>
        <end position="316"/>
    </location>
</feature>
<proteinExistence type="predicted"/>
<dbReference type="VEuPathDB" id="CryptoDB:CMU_002700"/>
<keyword evidence="2 5" id="KW-0812">Transmembrane</keyword>
<evidence type="ECO:0000256" key="1">
    <source>
        <dbReference type="ARBA" id="ARBA00004141"/>
    </source>
</evidence>
<dbReference type="AlphaFoldDB" id="B6AJQ1"/>
<dbReference type="InterPro" id="IPR005178">
    <property type="entry name" value="Ostalpha/TMEM184C"/>
</dbReference>
<reference evidence="6" key="1">
    <citation type="submission" date="2008-06" db="EMBL/GenBank/DDBJ databases">
        <authorList>
            <person name="Lorenzi H."/>
            <person name="Inman J."/>
            <person name="Miller J."/>
            <person name="Schobel S."/>
            <person name="Amedeo P."/>
            <person name="Caler E.V."/>
            <person name="da Silva J."/>
        </authorList>
    </citation>
    <scope>NUCLEOTIDE SEQUENCE [LARGE SCALE GENOMIC DNA]</scope>
    <source>
        <strain evidence="6">RN66</strain>
    </source>
</reference>
<dbReference type="EMBL" id="DS989740">
    <property type="protein sequence ID" value="EEA08442.1"/>
    <property type="molecule type" value="Genomic_DNA"/>
</dbReference>
<evidence type="ECO:0000256" key="4">
    <source>
        <dbReference type="ARBA" id="ARBA00023136"/>
    </source>
</evidence>
<feature type="transmembrane region" description="Helical" evidence="5">
    <location>
        <begin position="222"/>
        <end position="243"/>
    </location>
</feature>
<evidence type="ECO:0000256" key="5">
    <source>
        <dbReference type="SAM" id="Phobius"/>
    </source>
</evidence>
<dbReference type="Proteomes" id="UP000001460">
    <property type="component" value="Unassembled WGS sequence"/>
</dbReference>
<dbReference type="RefSeq" id="XP_002142791.1">
    <property type="nucleotide sequence ID" value="XM_002142755.1"/>
</dbReference>
<keyword evidence="4 5" id="KW-0472">Membrane</keyword>
<protein>
    <submittedName>
        <fullName evidence="6">Uncharacterized protein</fullName>
    </submittedName>
</protein>
<feature type="transmembrane region" description="Helical" evidence="5">
    <location>
        <begin position="255"/>
        <end position="277"/>
    </location>
</feature>
<accession>B6AJQ1</accession>
<dbReference type="SMART" id="SM01417">
    <property type="entry name" value="Solute_trans_a"/>
    <property type="match status" value="1"/>
</dbReference>
<name>B6AJQ1_CRYMR</name>
<dbReference type="Pfam" id="PF03619">
    <property type="entry name" value="Solute_trans_a"/>
    <property type="match status" value="1"/>
</dbReference>
<dbReference type="eggNOG" id="KOG2641">
    <property type="taxonomic scope" value="Eukaryota"/>
</dbReference>
<feature type="transmembrane region" description="Helical" evidence="5">
    <location>
        <begin position="180"/>
        <end position="202"/>
    </location>
</feature>
<gene>
    <name evidence="6" type="ORF">CMU_002700</name>
</gene>
<evidence type="ECO:0000256" key="2">
    <source>
        <dbReference type="ARBA" id="ARBA00022692"/>
    </source>
</evidence>
<dbReference type="OrthoDB" id="5348404at2759"/>
<feature type="transmembrane region" description="Helical" evidence="5">
    <location>
        <begin position="6"/>
        <end position="23"/>
    </location>
</feature>
<feature type="transmembrane region" description="Helical" evidence="5">
    <location>
        <begin position="64"/>
        <end position="89"/>
    </location>
</feature>
<evidence type="ECO:0000313" key="7">
    <source>
        <dbReference type="Proteomes" id="UP000001460"/>
    </source>
</evidence>
<feature type="transmembrane region" description="Helical" evidence="5">
    <location>
        <begin position="35"/>
        <end position="58"/>
    </location>
</feature>
<keyword evidence="3 5" id="KW-1133">Transmembrane helix</keyword>
<organism evidence="6 7">
    <name type="scientific">Cryptosporidium muris (strain RN66)</name>
    <dbReference type="NCBI Taxonomy" id="441375"/>
    <lineage>
        <taxon>Eukaryota</taxon>
        <taxon>Sar</taxon>
        <taxon>Alveolata</taxon>
        <taxon>Apicomplexa</taxon>
        <taxon>Conoidasida</taxon>
        <taxon>Coccidia</taxon>
        <taxon>Eucoccidiorida</taxon>
        <taxon>Eimeriorina</taxon>
        <taxon>Cryptosporidiidae</taxon>
        <taxon>Cryptosporidium</taxon>
    </lineage>
</organism>
<comment type="subcellular location">
    <subcellularLocation>
        <location evidence="1">Membrane</location>
        <topology evidence="1">Multi-pass membrane protein</topology>
    </subcellularLocation>
</comment>
<dbReference type="GeneID" id="6997978"/>
<dbReference type="STRING" id="441375.B6AJQ1"/>